<dbReference type="SUPFAM" id="SSF55874">
    <property type="entry name" value="ATPase domain of HSP90 chaperone/DNA topoisomerase II/histidine kinase"/>
    <property type="match status" value="1"/>
</dbReference>
<dbReference type="EMBL" id="JAALHA020000013">
    <property type="protein sequence ID" value="MDR9897494.1"/>
    <property type="molecule type" value="Genomic_DNA"/>
</dbReference>
<dbReference type="InterPro" id="IPR036890">
    <property type="entry name" value="HATPase_C_sf"/>
</dbReference>
<name>A0AAP5IA68_9CYAN</name>
<feature type="domain" description="Histidine kinase/HSP90-like ATPase" evidence="1">
    <location>
        <begin position="17"/>
        <end position="150"/>
    </location>
</feature>
<sequence>MSIEADLLIHNSSLEVTSDLDAMATVLHWFDQFNCSLVPEQLWIEAQTALIEGFTNVVRHAHRHLSPETPVDLEVQISPEYFQIRIWDQGDPFDLEGAFEALRQETSDRAFNPLEREQHWGCIFLLKLRTNYNWTINYTRESQHRNCLLLKKKLSL</sequence>
<dbReference type="InterPro" id="IPR003594">
    <property type="entry name" value="HATPase_dom"/>
</dbReference>
<reference evidence="3" key="1">
    <citation type="journal article" date="2021" name="Science">
        <title>Hunting the eagle killer: A cyanobacterial neurotoxin causes vacuolar myelinopathy.</title>
        <authorList>
            <person name="Breinlinger S."/>
            <person name="Phillips T.J."/>
            <person name="Haram B.N."/>
            <person name="Mares J."/>
            <person name="Martinez Yerena J.A."/>
            <person name="Hrouzek P."/>
            <person name="Sobotka R."/>
            <person name="Henderson W.M."/>
            <person name="Schmieder P."/>
            <person name="Williams S.M."/>
            <person name="Lauderdale J.D."/>
            <person name="Wilde H.D."/>
            <person name="Gerrin W."/>
            <person name="Kust A."/>
            <person name="Washington J.W."/>
            <person name="Wagner C."/>
            <person name="Geier B."/>
            <person name="Liebeke M."/>
            <person name="Enke H."/>
            <person name="Niedermeyer T.H.J."/>
            <person name="Wilde S.B."/>
        </authorList>
    </citation>
    <scope>NUCLEOTIDE SEQUENCE [LARGE SCALE GENOMIC DNA]</scope>
    <source>
        <strain evidence="3">Thurmond2011</strain>
    </source>
</reference>
<comment type="caution">
    <text evidence="2">The sequence shown here is derived from an EMBL/GenBank/DDBJ whole genome shotgun (WGS) entry which is preliminary data.</text>
</comment>
<dbReference type="Pfam" id="PF13581">
    <property type="entry name" value="HATPase_c_2"/>
    <property type="match status" value="1"/>
</dbReference>
<proteinExistence type="predicted"/>
<protein>
    <submittedName>
        <fullName evidence="2">Anti-sigma regulatory factor</fullName>
    </submittedName>
</protein>
<dbReference type="AlphaFoldDB" id="A0AAP5IA68"/>
<keyword evidence="3" id="KW-1185">Reference proteome</keyword>
<evidence type="ECO:0000259" key="1">
    <source>
        <dbReference type="Pfam" id="PF13581"/>
    </source>
</evidence>
<dbReference type="RefSeq" id="WP_208338500.1">
    <property type="nucleotide sequence ID" value="NZ_CAWQFN010000089.1"/>
</dbReference>
<dbReference type="Gene3D" id="3.30.565.10">
    <property type="entry name" value="Histidine kinase-like ATPase, C-terminal domain"/>
    <property type="match status" value="1"/>
</dbReference>
<evidence type="ECO:0000313" key="2">
    <source>
        <dbReference type="EMBL" id="MDR9897494.1"/>
    </source>
</evidence>
<dbReference type="CDD" id="cd16936">
    <property type="entry name" value="HATPase_RsbW-like"/>
    <property type="match status" value="1"/>
</dbReference>
<organism evidence="2 3">
    <name type="scientific">Aetokthonos hydrillicola Thurmond2011</name>
    <dbReference type="NCBI Taxonomy" id="2712845"/>
    <lineage>
        <taxon>Bacteria</taxon>
        <taxon>Bacillati</taxon>
        <taxon>Cyanobacteriota</taxon>
        <taxon>Cyanophyceae</taxon>
        <taxon>Nostocales</taxon>
        <taxon>Hapalosiphonaceae</taxon>
        <taxon>Aetokthonos</taxon>
    </lineage>
</organism>
<dbReference type="Proteomes" id="UP000667802">
    <property type="component" value="Unassembled WGS sequence"/>
</dbReference>
<accession>A0AAP5IA68</accession>
<gene>
    <name evidence="2" type="ORF">G7B40_023420</name>
</gene>
<evidence type="ECO:0000313" key="3">
    <source>
        <dbReference type="Proteomes" id="UP000667802"/>
    </source>
</evidence>